<name>A0ABR2TL66_9ROSI</name>
<dbReference type="Proteomes" id="UP001396334">
    <property type="component" value="Unassembled WGS sequence"/>
</dbReference>
<sequence>MLPVVKKSFIPSTIESLTRDDACMVKISGESRNFSGHLLQSNSKRSPPPFYLFMDSKGSMQLPHEVSNFLQQQPQSVGDIKAAETHDSQIVIAE</sequence>
<proteinExistence type="predicted"/>
<evidence type="ECO:0000313" key="1">
    <source>
        <dbReference type="EMBL" id="KAK9038221.1"/>
    </source>
</evidence>
<keyword evidence="2" id="KW-1185">Reference proteome</keyword>
<dbReference type="EMBL" id="JBBPBN010000005">
    <property type="protein sequence ID" value="KAK9038221.1"/>
    <property type="molecule type" value="Genomic_DNA"/>
</dbReference>
<gene>
    <name evidence="1" type="ORF">V6N11_023104</name>
</gene>
<evidence type="ECO:0000313" key="2">
    <source>
        <dbReference type="Proteomes" id="UP001396334"/>
    </source>
</evidence>
<reference evidence="1 2" key="1">
    <citation type="journal article" date="2024" name="G3 (Bethesda)">
        <title>Genome assembly of Hibiscus sabdariffa L. provides insights into metabolisms of medicinal natural products.</title>
        <authorList>
            <person name="Kim T."/>
        </authorList>
    </citation>
    <scope>NUCLEOTIDE SEQUENCE [LARGE SCALE GENOMIC DNA]</scope>
    <source>
        <strain evidence="1">TK-2024</strain>
        <tissue evidence="1">Old leaves</tissue>
    </source>
</reference>
<protein>
    <submittedName>
        <fullName evidence="1">Uncharacterized protein</fullName>
    </submittedName>
</protein>
<organism evidence="1 2">
    <name type="scientific">Hibiscus sabdariffa</name>
    <name type="common">roselle</name>
    <dbReference type="NCBI Taxonomy" id="183260"/>
    <lineage>
        <taxon>Eukaryota</taxon>
        <taxon>Viridiplantae</taxon>
        <taxon>Streptophyta</taxon>
        <taxon>Embryophyta</taxon>
        <taxon>Tracheophyta</taxon>
        <taxon>Spermatophyta</taxon>
        <taxon>Magnoliopsida</taxon>
        <taxon>eudicotyledons</taxon>
        <taxon>Gunneridae</taxon>
        <taxon>Pentapetalae</taxon>
        <taxon>rosids</taxon>
        <taxon>malvids</taxon>
        <taxon>Malvales</taxon>
        <taxon>Malvaceae</taxon>
        <taxon>Malvoideae</taxon>
        <taxon>Hibiscus</taxon>
    </lineage>
</organism>
<comment type="caution">
    <text evidence="1">The sequence shown here is derived from an EMBL/GenBank/DDBJ whole genome shotgun (WGS) entry which is preliminary data.</text>
</comment>
<accession>A0ABR2TL66</accession>